<organism evidence="10">
    <name type="scientific">freshwater metagenome</name>
    <dbReference type="NCBI Taxonomy" id="449393"/>
    <lineage>
        <taxon>unclassified sequences</taxon>
        <taxon>metagenomes</taxon>
        <taxon>ecological metagenomes</taxon>
    </lineage>
</organism>
<dbReference type="PANTHER" id="PTHR22926:SF5">
    <property type="entry name" value="PHOSPHO-N-ACETYLMURAMOYL-PENTAPEPTIDE-TRANSFERASE HOMOLOG"/>
    <property type="match status" value="1"/>
</dbReference>
<feature type="transmembrane region" description="Helical" evidence="7">
    <location>
        <begin position="270"/>
        <end position="293"/>
    </location>
</feature>
<comment type="similarity">
    <text evidence="2">Belongs to the glycosyltransferase 4 family. MraY subfamily.</text>
</comment>
<feature type="transmembrane region" description="Helical" evidence="7">
    <location>
        <begin position="6"/>
        <end position="23"/>
    </location>
</feature>
<evidence type="ECO:0000313" key="9">
    <source>
        <dbReference type="EMBL" id="CAB4715484.1"/>
    </source>
</evidence>
<dbReference type="Pfam" id="PF00953">
    <property type="entry name" value="Glycos_transf_4"/>
    <property type="match status" value="1"/>
</dbReference>
<evidence type="ECO:0000256" key="4">
    <source>
        <dbReference type="ARBA" id="ARBA00022692"/>
    </source>
</evidence>
<sequence>MIAPLLAGGIALLVSLFGTWWLTKYLAARGRSQPILVKNEANLVVPQHMHKSGTPTMGGIAIVVAALAGYLFSHIRRGVVFSDQTLVMWGGVLGMAAIGLIDDLIKVRTRHNRGVLWSRKGWITMGVAVAVATVLVATTEIDTRLSLTRADWPGIELGKVVFVIWASALIFATTNAVNVTDGLDGLAAGSALLGFTVFTGIGYLGFRNPSIYGDIVNPYDLTVFSASFAGACGGFLWFNAAPATIFMGDVGALAIGAALSLLAITLDTHLLLALICGINVIEIGSVALQMVVFRASGRKKRLFRLSPIHHHFELAGWAETKVIIRFWLISAACVGGAMAIYIADFTRQSGG</sequence>
<feature type="transmembrane region" description="Helical" evidence="7">
    <location>
        <begin position="186"/>
        <end position="206"/>
    </location>
</feature>
<feature type="transmembrane region" description="Helical" evidence="7">
    <location>
        <begin position="117"/>
        <end position="137"/>
    </location>
</feature>
<feature type="transmembrane region" description="Helical" evidence="7">
    <location>
        <begin position="245"/>
        <end position="264"/>
    </location>
</feature>
<dbReference type="AlphaFoldDB" id="A0A6J7ATM7"/>
<evidence type="ECO:0000256" key="3">
    <source>
        <dbReference type="ARBA" id="ARBA00022679"/>
    </source>
</evidence>
<dbReference type="CDD" id="cd06852">
    <property type="entry name" value="GT_MraY"/>
    <property type="match status" value="1"/>
</dbReference>
<evidence type="ECO:0000256" key="6">
    <source>
        <dbReference type="ARBA" id="ARBA00023136"/>
    </source>
</evidence>
<dbReference type="GO" id="GO:0044038">
    <property type="term" value="P:cell wall macromolecule biosynthetic process"/>
    <property type="evidence" value="ECO:0007669"/>
    <property type="project" value="TreeGrafter"/>
</dbReference>
<evidence type="ECO:0000256" key="7">
    <source>
        <dbReference type="SAM" id="Phobius"/>
    </source>
</evidence>
<protein>
    <submittedName>
        <fullName evidence="10">Unannotated protein</fullName>
    </submittedName>
</protein>
<evidence type="ECO:0000313" key="11">
    <source>
        <dbReference type="EMBL" id="CAB4915860.1"/>
    </source>
</evidence>
<dbReference type="InterPro" id="IPR003524">
    <property type="entry name" value="PNAcMuramoyl-5peptid_Trfase"/>
</dbReference>
<dbReference type="GO" id="GO:0005886">
    <property type="term" value="C:plasma membrane"/>
    <property type="evidence" value="ECO:0007669"/>
    <property type="project" value="TreeGrafter"/>
</dbReference>
<feature type="transmembrane region" description="Helical" evidence="7">
    <location>
        <begin position="322"/>
        <end position="343"/>
    </location>
</feature>
<keyword evidence="4 7" id="KW-0812">Transmembrane</keyword>
<accession>A0A6J7ATM7</accession>
<dbReference type="GO" id="GO:0008963">
    <property type="term" value="F:phospho-N-acetylmuramoyl-pentapeptide-transferase activity"/>
    <property type="evidence" value="ECO:0007669"/>
    <property type="project" value="InterPro"/>
</dbReference>
<feature type="transmembrane region" description="Helical" evidence="7">
    <location>
        <begin position="87"/>
        <end position="105"/>
    </location>
</feature>
<dbReference type="EMBL" id="CAFBOL010000010">
    <property type="protein sequence ID" value="CAB4978295.1"/>
    <property type="molecule type" value="Genomic_DNA"/>
</dbReference>
<reference evidence="10" key="1">
    <citation type="submission" date="2020-05" db="EMBL/GenBank/DDBJ databases">
        <authorList>
            <person name="Chiriac C."/>
            <person name="Salcher M."/>
            <person name="Ghai R."/>
            <person name="Kavagutti S V."/>
        </authorList>
    </citation>
    <scope>NUCLEOTIDE SEQUENCE</scope>
</reference>
<gene>
    <name evidence="9" type="ORF">UFOPK2656_00946</name>
    <name evidence="10" type="ORF">UFOPK3099_03094</name>
    <name evidence="11" type="ORF">UFOPK3651_00529</name>
    <name evidence="12" type="ORF">UFOPK3931_00640</name>
    <name evidence="8" type="ORF">UFOPK4189_00046</name>
</gene>
<evidence type="ECO:0000313" key="12">
    <source>
        <dbReference type="EMBL" id="CAB4978295.1"/>
    </source>
</evidence>
<dbReference type="InterPro" id="IPR000715">
    <property type="entry name" value="Glycosyl_transferase_4"/>
</dbReference>
<evidence type="ECO:0000313" key="10">
    <source>
        <dbReference type="EMBL" id="CAB4836272.1"/>
    </source>
</evidence>
<dbReference type="InterPro" id="IPR018480">
    <property type="entry name" value="PNAcMuramoyl-5peptid_Trfase_CS"/>
</dbReference>
<keyword evidence="5 7" id="KW-1133">Transmembrane helix</keyword>
<dbReference type="EMBL" id="CAFBMT010000002">
    <property type="protein sequence ID" value="CAB4915860.1"/>
    <property type="molecule type" value="Genomic_DNA"/>
</dbReference>
<evidence type="ECO:0000256" key="1">
    <source>
        <dbReference type="ARBA" id="ARBA00004141"/>
    </source>
</evidence>
<dbReference type="PROSITE" id="PS01347">
    <property type="entry name" value="MRAY_1"/>
    <property type="match status" value="1"/>
</dbReference>
<dbReference type="PANTHER" id="PTHR22926">
    <property type="entry name" value="PHOSPHO-N-ACETYLMURAMOYL-PENTAPEPTIDE-TRANSFERASE"/>
    <property type="match status" value="1"/>
</dbReference>
<evidence type="ECO:0000256" key="2">
    <source>
        <dbReference type="ARBA" id="ARBA00005583"/>
    </source>
</evidence>
<feature type="transmembrane region" description="Helical" evidence="7">
    <location>
        <begin position="218"/>
        <end position="238"/>
    </location>
</feature>
<keyword evidence="3" id="KW-0808">Transferase</keyword>
<keyword evidence="6 7" id="KW-0472">Membrane</keyword>
<dbReference type="EMBL" id="CAFAAV010000392">
    <property type="protein sequence ID" value="CAB4836272.1"/>
    <property type="molecule type" value="Genomic_DNA"/>
</dbReference>
<dbReference type="EMBL" id="CAESGF010000001">
    <property type="protein sequence ID" value="CAB4362274.1"/>
    <property type="molecule type" value="Genomic_DNA"/>
</dbReference>
<dbReference type="NCBIfam" id="TIGR00445">
    <property type="entry name" value="mraY"/>
    <property type="match status" value="1"/>
</dbReference>
<evidence type="ECO:0000313" key="8">
    <source>
        <dbReference type="EMBL" id="CAB4362274.1"/>
    </source>
</evidence>
<comment type="subcellular location">
    <subcellularLocation>
        <location evidence="1">Membrane</location>
        <topology evidence="1">Multi-pass membrane protein</topology>
    </subcellularLocation>
</comment>
<dbReference type="EMBL" id="CAEZYF010000004">
    <property type="protein sequence ID" value="CAB4715484.1"/>
    <property type="molecule type" value="Genomic_DNA"/>
</dbReference>
<feature type="transmembrane region" description="Helical" evidence="7">
    <location>
        <begin position="157"/>
        <end position="179"/>
    </location>
</feature>
<feature type="transmembrane region" description="Helical" evidence="7">
    <location>
        <begin position="57"/>
        <end position="75"/>
    </location>
</feature>
<name>A0A6J7ATM7_9ZZZZ</name>
<dbReference type="PROSITE" id="PS01348">
    <property type="entry name" value="MRAY_2"/>
    <property type="match status" value="1"/>
</dbReference>
<dbReference type="GO" id="GO:0071555">
    <property type="term" value="P:cell wall organization"/>
    <property type="evidence" value="ECO:0007669"/>
    <property type="project" value="TreeGrafter"/>
</dbReference>
<dbReference type="HAMAP" id="MF_00038">
    <property type="entry name" value="MraY"/>
    <property type="match status" value="1"/>
</dbReference>
<proteinExistence type="inferred from homology"/>
<evidence type="ECO:0000256" key="5">
    <source>
        <dbReference type="ARBA" id="ARBA00022989"/>
    </source>
</evidence>
<dbReference type="Pfam" id="PF10555">
    <property type="entry name" value="MraY_sig1"/>
    <property type="match status" value="1"/>
</dbReference>